<dbReference type="SMART" id="SM00382">
    <property type="entry name" value="AAA"/>
    <property type="match status" value="2"/>
</dbReference>
<reference evidence="7" key="1">
    <citation type="submission" date="2022-01" db="EMBL/GenBank/DDBJ databases">
        <title>Lysobacter chinensis sp. nov., a bacterium isolated from cow dung compost.</title>
        <authorList>
            <person name="Liu Y."/>
        </authorList>
    </citation>
    <scope>NUCLEOTIDE SEQUENCE</scope>
    <source>
        <strain evidence="7">TLK-CK17</strain>
    </source>
</reference>
<dbReference type="InterPro" id="IPR027417">
    <property type="entry name" value="P-loop_NTPase"/>
</dbReference>
<dbReference type="Proteomes" id="UP001430796">
    <property type="component" value="Unassembled WGS sequence"/>
</dbReference>
<dbReference type="Gene3D" id="1.10.287.380">
    <property type="entry name" value="Valyl-tRNA synthetase, C-terminal domain"/>
    <property type="match status" value="1"/>
</dbReference>
<evidence type="ECO:0000256" key="2">
    <source>
        <dbReference type="ARBA" id="ARBA00022741"/>
    </source>
</evidence>
<comment type="caution">
    <text evidence="7">The sequence shown here is derived from an EMBL/GenBank/DDBJ whole genome shotgun (WGS) entry which is preliminary data.</text>
</comment>
<dbReference type="RefSeq" id="WP_237054430.1">
    <property type="nucleotide sequence ID" value="NZ_JAKJPO010000004.1"/>
</dbReference>
<proteinExistence type="predicted"/>
<feature type="region of interest" description="Disordered" evidence="5">
    <location>
        <begin position="531"/>
        <end position="562"/>
    </location>
</feature>
<name>A0ABS9HSW9_9GAMM</name>
<keyword evidence="4" id="KW-0175">Coiled coil</keyword>
<keyword evidence="1" id="KW-0677">Repeat</keyword>
<dbReference type="InterPro" id="IPR050611">
    <property type="entry name" value="ABCF"/>
</dbReference>
<dbReference type="Pfam" id="PF16326">
    <property type="entry name" value="ABC_tran_CTD"/>
    <property type="match status" value="1"/>
</dbReference>
<dbReference type="InterPro" id="IPR003593">
    <property type="entry name" value="AAA+_ATPase"/>
</dbReference>
<dbReference type="PANTHER" id="PTHR19211">
    <property type="entry name" value="ATP-BINDING TRANSPORT PROTEIN-RELATED"/>
    <property type="match status" value="1"/>
</dbReference>
<evidence type="ECO:0000256" key="3">
    <source>
        <dbReference type="ARBA" id="ARBA00022840"/>
    </source>
</evidence>
<evidence type="ECO:0000256" key="5">
    <source>
        <dbReference type="SAM" id="MobiDB-lite"/>
    </source>
</evidence>
<dbReference type="InterPro" id="IPR032781">
    <property type="entry name" value="ABC_tran_Xtn"/>
</dbReference>
<evidence type="ECO:0000256" key="4">
    <source>
        <dbReference type="SAM" id="Coils"/>
    </source>
</evidence>
<evidence type="ECO:0000313" key="8">
    <source>
        <dbReference type="Proteomes" id="UP001430796"/>
    </source>
</evidence>
<gene>
    <name evidence="7" type="ORF">L3V18_09470</name>
</gene>
<keyword evidence="3 7" id="KW-0067">ATP-binding</keyword>
<evidence type="ECO:0000259" key="6">
    <source>
        <dbReference type="PROSITE" id="PS50893"/>
    </source>
</evidence>
<dbReference type="CDD" id="cd03221">
    <property type="entry name" value="ABCF_EF-3"/>
    <property type="match status" value="2"/>
</dbReference>
<dbReference type="Gene3D" id="3.40.50.300">
    <property type="entry name" value="P-loop containing nucleotide triphosphate hydrolases"/>
    <property type="match status" value="2"/>
</dbReference>
<accession>A0ABS9HSW9</accession>
<dbReference type="PROSITE" id="PS50893">
    <property type="entry name" value="ABC_TRANSPORTER_2"/>
    <property type="match status" value="2"/>
</dbReference>
<dbReference type="InterPro" id="IPR003439">
    <property type="entry name" value="ABC_transporter-like_ATP-bd"/>
</dbReference>
<feature type="compositionally biased region" description="Basic and acidic residues" evidence="5">
    <location>
        <begin position="531"/>
        <end position="542"/>
    </location>
</feature>
<reference evidence="7" key="2">
    <citation type="submission" date="2022-01" db="EMBL/GenBank/DDBJ databases">
        <authorList>
            <person name="Zhou L.Y."/>
        </authorList>
    </citation>
    <scope>NUCLEOTIDE SEQUENCE</scope>
    <source>
        <strain evidence="7">TLK-CK17</strain>
    </source>
</reference>
<dbReference type="InterPro" id="IPR017871">
    <property type="entry name" value="ABC_transporter-like_CS"/>
</dbReference>
<feature type="coiled-coil region" evidence="4">
    <location>
        <begin position="562"/>
        <end position="616"/>
    </location>
</feature>
<dbReference type="InterPro" id="IPR037118">
    <property type="entry name" value="Val-tRNA_synth_C_sf"/>
</dbReference>
<dbReference type="SUPFAM" id="SSF52540">
    <property type="entry name" value="P-loop containing nucleoside triphosphate hydrolases"/>
    <property type="match status" value="2"/>
</dbReference>
<keyword evidence="2" id="KW-0547">Nucleotide-binding</keyword>
<keyword evidence="8" id="KW-1185">Reference proteome</keyword>
<dbReference type="Pfam" id="PF12848">
    <property type="entry name" value="ABC_tran_Xtn"/>
    <property type="match status" value="1"/>
</dbReference>
<evidence type="ECO:0000313" key="7">
    <source>
        <dbReference type="EMBL" id="MCF7222010.1"/>
    </source>
</evidence>
<feature type="domain" description="ABC transporter" evidence="6">
    <location>
        <begin position="2"/>
        <end position="246"/>
    </location>
</feature>
<dbReference type="EMBL" id="JAKJPO010000004">
    <property type="protein sequence ID" value="MCF7222010.1"/>
    <property type="molecule type" value="Genomic_DNA"/>
</dbReference>
<feature type="domain" description="ABC transporter" evidence="6">
    <location>
        <begin position="313"/>
        <end position="532"/>
    </location>
</feature>
<dbReference type="GO" id="GO:0005524">
    <property type="term" value="F:ATP binding"/>
    <property type="evidence" value="ECO:0007669"/>
    <property type="project" value="UniProtKB-KW"/>
</dbReference>
<dbReference type="PROSITE" id="PS00211">
    <property type="entry name" value="ABC_TRANSPORTER_1"/>
    <property type="match status" value="2"/>
</dbReference>
<evidence type="ECO:0000256" key="1">
    <source>
        <dbReference type="ARBA" id="ARBA00022737"/>
    </source>
</evidence>
<dbReference type="InterPro" id="IPR032524">
    <property type="entry name" value="ABC_tran_C"/>
</dbReference>
<sequence length="624" mass="68102">MISFRNFALRRGQRLLLSNVDLALHAGWRVGVIGRNGTGKSSLFAAIRGEVEADAGDIDVPNKVRIASVAQETPALDDSALDFVLSGDAEVHAAIQAEANAFANEDWEAVAEAHQRLEALNGYDAGARAGKLLHGLGFSADTHDRAVKAFSGGWRVRLNLARALMTPSDLLLLDEPTNHLDLDAVLWLEQWLLKYPGTLLLISHDREFLDGLSTHTLHLHDGRAKLYTGDYTAFERQRAEHLRQQQIAFEKEQAEREHLQRFIDRFKAKASKAKQAQSRVKRLEKLAGTEAVRVERSLRIDLPVPDKLPHALLRLGDADCGYALADGGQARILEDVGFILEAGDRVALLGPNGAGKSTLVKSLVGELPLLAGERSGHPDLRIGYFAQHTVESLHEGRSPIDHLGDIAPGVATQALRDFLGKWNFPGNRAFEAVDGFSGGERARLALALIAWRKPNVLLLDEPTNHLDLDMREALAEALADFDGAIVLVSHDRHLIGLVCDTFWRVADGHAQPFDGDLDEYAAWLRNRDASEDGRAAGKRKAETAPPPPAPATKPRKANPVKLAQAEARVAELERKLKQIDAALADPGNYSDGSGRAAELTRDRETLAAQLAEAEAAWLSLYDAA</sequence>
<dbReference type="PANTHER" id="PTHR19211:SF14">
    <property type="entry name" value="ATP-BINDING CASSETTE SUB-FAMILY F MEMBER 1"/>
    <property type="match status" value="1"/>
</dbReference>
<protein>
    <submittedName>
        <fullName evidence="7">ABC-F family ATP-binding cassette domain-containing protein</fullName>
    </submittedName>
</protein>
<organism evidence="7 8">
    <name type="scientific">Marilutibacter chinensis</name>
    <dbReference type="NCBI Taxonomy" id="2912247"/>
    <lineage>
        <taxon>Bacteria</taxon>
        <taxon>Pseudomonadati</taxon>
        <taxon>Pseudomonadota</taxon>
        <taxon>Gammaproteobacteria</taxon>
        <taxon>Lysobacterales</taxon>
        <taxon>Lysobacteraceae</taxon>
        <taxon>Marilutibacter</taxon>
    </lineage>
</organism>
<dbReference type="Pfam" id="PF00005">
    <property type="entry name" value="ABC_tran"/>
    <property type="match status" value="2"/>
</dbReference>